<feature type="transmembrane region" description="Helical" evidence="1">
    <location>
        <begin position="17"/>
        <end position="41"/>
    </location>
</feature>
<dbReference type="InParanoid" id="A0A6P6XUM0"/>
<keyword evidence="1" id="KW-0472">Membrane</keyword>
<dbReference type="GO" id="GO:0015035">
    <property type="term" value="F:protein-disulfide reductase activity"/>
    <property type="evidence" value="ECO:0007669"/>
    <property type="project" value="TreeGrafter"/>
</dbReference>
<proteinExistence type="predicted"/>
<accession>A0A6P6XUM0</accession>
<evidence type="ECO:0000259" key="2">
    <source>
        <dbReference type="PROSITE" id="PS51352"/>
    </source>
</evidence>
<dbReference type="Proteomes" id="UP000515146">
    <property type="component" value="Unplaced"/>
</dbReference>
<dbReference type="Pfam" id="PF00085">
    <property type="entry name" value="Thioredoxin"/>
    <property type="match status" value="1"/>
</dbReference>
<dbReference type="KEGG" id="dpte:113791517"/>
<dbReference type="InterPro" id="IPR036249">
    <property type="entry name" value="Thioredoxin-like_sf"/>
</dbReference>
<dbReference type="GO" id="GO:0005737">
    <property type="term" value="C:cytoplasm"/>
    <property type="evidence" value="ECO:0007669"/>
    <property type="project" value="TreeGrafter"/>
</dbReference>
<dbReference type="FunCoup" id="A0A6P6XUM0">
    <property type="interactions" value="627"/>
</dbReference>
<keyword evidence="1 4" id="KW-0812">Transmembrane</keyword>
<keyword evidence="1" id="KW-1133">Transmembrane helix</keyword>
<keyword evidence="3" id="KW-1185">Reference proteome</keyword>
<evidence type="ECO:0000313" key="3">
    <source>
        <dbReference type="Proteomes" id="UP000515146"/>
    </source>
</evidence>
<dbReference type="OMA" id="VIMIRTR"/>
<organism evidence="3 4">
    <name type="scientific">Dermatophagoides pteronyssinus</name>
    <name type="common">European house dust mite</name>
    <dbReference type="NCBI Taxonomy" id="6956"/>
    <lineage>
        <taxon>Eukaryota</taxon>
        <taxon>Metazoa</taxon>
        <taxon>Ecdysozoa</taxon>
        <taxon>Arthropoda</taxon>
        <taxon>Chelicerata</taxon>
        <taxon>Arachnida</taxon>
        <taxon>Acari</taxon>
        <taxon>Acariformes</taxon>
        <taxon>Sarcoptiformes</taxon>
        <taxon>Astigmata</taxon>
        <taxon>Psoroptidia</taxon>
        <taxon>Analgoidea</taxon>
        <taxon>Pyroglyphidae</taxon>
        <taxon>Dermatophagoidinae</taxon>
        <taxon>Dermatophagoides</taxon>
    </lineage>
</organism>
<dbReference type="PROSITE" id="PS51352">
    <property type="entry name" value="THIOREDOXIN_2"/>
    <property type="match status" value="1"/>
</dbReference>
<sequence>MALINARDLHKVCHPHYLINILLAFSFLFLKLVPPFCSYLFKECQLEHRDTEILFFTIIIIMFRTRKQGNVTFLPYLSSACMLMKLGNILLYFNAGPLYGIVFGCCCLRKLQCCFIHFIFCSNNLTVQMLLLPEPTYQGPENIAYMKGEDLEEEIGRDKRVVWLVELYAAWSPPCVDFANIFGELSNKYSLNNFRFAKVDLARNPDTATKYKINISTLSKQLPTVLLFMNGRETMRRPLVNEKGKLVPFAFTFDNVVMEYDLDQIYEQCRNNSSTTSSSSKDELKKNK</sequence>
<dbReference type="InterPro" id="IPR013766">
    <property type="entry name" value="Thioredoxin_domain"/>
</dbReference>
<feature type="domain" description="Thioredoxin" evidence="2">
    <location>
        <begin position="128"/>
        <end position="271"/>
    </location>
</feature>
<reference evidence="4" key="1">
    <citation type="submission" date="2025-08" db="UniProtKB">
        <authorList>
            <consortium name="RefSeq"/>
        </authorList>
    </citation>
    <scope>IDENTIFICATION</scope>
    <source>
        <strain evidence="4">Airmid</strain>
    </source>
</reference>
<dbReference type="RefSeq" id="XP_027197107.1">
    <property type="nucleotide sequence ID" value="XM_027341306.1"/>
</dbReference>
<dbReference type="OrthoDB" id="20229at2759"/>
<dbReference type="PANTHER" id="PTHR45663:SF11">
    <property type="entry name" value="GEO12009P1"/>
    <property type="match status" value="1"/>
</dbReference>
<dbReference type="Gene3D" id="3.40.30.10">
    <property type="entry name" value="Glutaredoxin"/>
    <property type="match status" value="1"/>
</dbReference>
<name>A0A6P6XUM0_DERPT</name>
<dbReference type="SUPFAM" id="SSF52833">
    <property type="entry name" value="Thioredoxin-like"/>
    <property type="match status" value="1"/>
</dbReference>
<evidence type="ECO:0000313" key="4">
    <source>
        <dbReference type="RefSeq" id="XP_027197107.1"/>
    </source>
</evidence>
<gene>
    <name evidence="4" type="primary">LOC113791517</name>
</gene>
<feature type="transmembrane region" description="Helical" evidence="1">
    <location>
        <begin position="89"/>
        <end position="108"/>
    </location>
</feature>
<protein>
    <submittedName>
        <fullName evidence="4">Thioredoxin-related transmembrane protein 2 homolog isoform X1</fullName>
    </submittedName>
</protein>
<dbReference type="PANTHER" id="PTHR45663">
    <property type="entry name" value="GEO12009P1"/>
    <property type="match status" value="1"/>
</dbReference>
<evidence type="ECO:0000256" key="1">
    <source>
        <dbReference type="SAM" id="Phobius"/>
    </source>
</evidence>
<dbReference type="AlphaFoldDB" id="A0A6P6XUM0"/>